<dbReference type="RefSeq" id="WP_014746248.1">
    <property type="nucleotide sequence ID" value="NC_017956.1"/>
</dbReference>
<dbReference type="PRINTS" id="PR00039">
    <property type="entry name" value="HTHLYSR"/>
</dbReference>
<evidence type="ECO:0000256" key="2">
    <source>
        <dbReference type="ARBA" id="ARBA00023015"/>
    </source>
</evidence>
<proteinExistence type="inferred from homology"/>
<dbReference type="PANTHER" id="PTHR30537:SF26">
    <property type="entry name" value="GLYCINE CLEAVAGE SYSTEM TRANSCRIPTIONAL ACTIVATOR"/>
    <property type="match status" value="1"/>
</dbReference>
<dbReference type="InterPro" id="IPR058163">
    <property type="entry name" value="LysR-type_TF_proteobact-type"/>
</dbReference>
<dbReference type="FunFam" id="3.40.190.10:FF:000017">
    <property type="entry name" value="Glycine cleavage system transcriptional activator"/>
    <property type="match status" value="1"/>
</dbReference>
<organism evidence="6 7">
    <name type="scientific">Tistrella mobilis (strain KA081020-065)</name>
    <dbReference type="NCBI Taxonomy" id="1110502"/>
    <lineage>
        <taxon>Bacteria</taxon>
        <taxon>Pseudomonadati</taxon>
        <taxon>Pseudomonadota</taxon>
        <taxon>Alphaproteobacteria</taxon>
        <taxon>Geminicoccales</taxon>
        <taxon>Geminicoccaceae</taxon>
        <taxon>Tistrella</taxon>
    </lineage>
</organism>
<evidence type="ECO:0000256" key="4">
    <source>
        <dbReference type="ARBA" id="ARBA00023163"/>
    </source>
</evidence>
<dbReference type="Gene3D" id="1.10.10.10">
    <property type="entry name" value="Winged helix-like DNA-binding domain superfamily/Winged helix DNA-binding domain"/>
    <property type="match status" value="1"/>
</dbReference>
<sequence>MTTPSAVSGASLRRLPPLTSLRAFVVAARQLSFTAAADELFVTPAAVGQQIRQLEAHLGRPLFRRVGRSLQLTEDGRDLLPGLARAFETMVETLARLGEAADAATVRVSVPPAFAAKWLVPRLADFSASHPGVGLSVAASMALVDFAREEADCAVRYGAGQYPGMHVTRLMTERVVPVCAPTLIDGPEPLDHPRRLAGRVLLHDDELRDDPGCPDWRMWLRAAGIRDIDATRGPRFDQSNLAIEAAIAGQGVALTRLRLAEADLAAGRLVRPFGGAVPVDFAYWFVCPPERLDRPPVQAFAGWLVAHCATL</sequence>
<dbReference type="EMBL" id="CP003236">
    <property type="protein sequence ID" value="AFK54571.1"/>
    <property type="molecule type" value="Genomic_DNA"/>
</dbReference>
<dbReference type="GO" id="GO:0006351">
    <property type="term" value="P:DNA-templated transcription"/>
    <property type="evidence" value="ECO:0007669"/>
    <property type="project" value="TreeGrafter"/>
</dbReference>
<evidence type="ECO:0000259" key="5">
    <source>
        <dbReference type="PROSITE" id="PS50931"/>
    </source>
</evidence>
<feature type="domain" description="HTH lysR-type" evidence="5">
    <location>
        <begin position="16"/>
        <end position="73"/>
    </location>
</feature>
<dbReference type="NCBIfam" id="NF008352">
    <property type="entry name" value="PRK11139.1"/>
    <property type="match status" value="1"/>
</dbReference>
<dbReference type="InterPro" id="IPR000847">
    <property type="entry name" value="LysR_HTH_N"/>
</dbReference>
<dbReference type="KEGG" id="tmo:TMO_2733"/>
<keyword evidence="2" id="KW-0805">Transcription regulation</keyword>
<dbReference type="Proteomes" id="UP000005258">
    <property type="component" value="Chromosome"/>
</dbReference>
<name>I3TP83_TISMK</name>
<dbReference type="SUPFAM" id="SSF46785">
    <property type="entry name" value="Winged helix' DNA-binding domain"/>
    <property type="match status" value="1"/>
</dbReference>
<comment type="similarity">
    <text evidence="1">Belongs to the LysR transcriptional regulatory family.</text>
</comment>
<keyword evidence="3" id="KW-0238">DNA-binding</keyword>
<dbReference type="PROSITE" id="PS50931">
    <property type="entry name" value="HTH_LYSR"/>
    <property type="match status" value="1"/>
</dbReference>
<dbReference type="STRING" id="1110502.TMO_2733"/>
<dbReference type="eggNOG" id="COG0583">
    <property type="taxonomic scope" value="Bacteria"/>
</dbReference>
<keyword evidence="7" id="KW-1185">Reference proteome</keyword>
<reference evidence="6 7" key="1">
    <citation type="journal article" date="2012" name="J. Am. Chem. Soc.">
        <title>Bacterial biosynthesis and maturation of the didemnin anti-cancer agents.</title>
        <authorList>
            <person name="Xu Y."/>
            <person name="Kersten R.D."/>
            <person name="Nam S.J."/>
            <person name="Lu L."/>
            <person name="Al-Suwailem A.M."/>
            <person name="Zheng H."/>
            <person name="Fenical W."/>
            <person name="Dorrestein P.C."/>
            <person name="Moore B.S."/>
            <person name="Qian P.Y."/>
        </authorList>
    </citation>
    <scope>NUCLEOTIDE SEQUENCE [LARGE SCALE GENOMIC DNA]</scope>
    <source>
        <strain evidence="6 7">KA081020-065</strain>
    </source>
</reference>
<accession>I3TP83</accession>
<evidence type="ECO:0000313" key="6">
    <source>
        <dbReference type="EMBL" id="AFK54571.1"/>
    </source>
</evidence>
<dbReference type="GO" id="GO:0003700">
    <property type="term" value="F:DNA-binding transcription factor activity"/>
    <property type="evidence" value="ECO:0007669"/>
    <property type="project" value="InterPro"/>
</dbReference>
<dbReference type="SUPFAM" id="SSF53850">
    <property type="entry name" value="Periplasmic binding protein-like II"/>
    <property type="match status" value="1"/>
</dbReference>
<dbReference type="PANTHER" id="PTHR30537">
    <property type="entry name" value="HTH-TYPE TRANSCRIPTIONAL REGULATOR"/>
    <property type="match status" value="1"/>
</dbReference>
<dbReference type="FunFam" id="1.10.10.10:FF:000001">
    <property type="entry name" value="LysR family transcriptional regulator"/>
    <property type="match status" value="1"/>
</dbReference>
<dbReference type="Pfam" id="PF00126">
    <property type="entry name" value="HTH_1"/>
    <property type="match status" value="1"/>
</dbReference>
<dbReference type="Pfam" id="PF03466">
    <property type="entry name" value="LysR_substrate"/>
    <property type="match status" value="1"/>
</dbReference>
<dbReference type="InterPro" id="IPR036390">
    <property type="entry name" value="WH_DNA-bd_sf"/>
</dbReference>
<evidence type="ECO:0000313" key="7">
    <source>
        <dbReference type="Proteomes" id="UP000005258"/>
    </source>
</evidence>
<dbReference type="GO" id="GO:0043565">
    <property type="term" value="F:sequence-specific DNA binding"/>
    <property type="evidence" value="ECO:0007669"/>
    <property type="project" value="TreeGrafter"/>
</dbReference>
<gene>
    <name evidence="6" type="primary">gcvA</name>
    <name evidence="6" type="ordered locus">TMO_2733</name>
</gene>
<dbReference type="InterPro" id="IPR005119">
    <property type="entry name" value="LysR_subst-bd"/>
</dbReference>
<dbReference type="InterPro" id="IPR036388">
    <property type="entry name" value="WH-like_DNA-bd_sf"/>
</dbReference>
<dbReference type="CDD" id="cd08432">
    <property type="entry name" value="PBP2_GcdR_TrpI_HvrB_AmpR_like"/>
    <property type="match status" value="1"/>
</dbReference>
<protein>
    <submittedName>
        <fullName evidence="6">LysR family transcriptional regulator</fullName>
    </submittedName>
</protein>
<dbReference type="Gene3D" id="3.40.190.10">
    <property type="entry name" value="Periplasmic binding protein-like II"/>
    <property type="match status" value="2"/>
</dbReference>
<dbReference type="AlphaFoldDB" id="I3TP83"/>
<evidence type="ECO:0000256" key="1">
    <source>
        <dbReference type="ARBA" id="ARBA00009437"/>
    </source>
</evidence>
<evidence type="ECO:0000256" key="3">
    <source>
        <dbReference type="ARBA" id="ARBA00023125"/>
    </source>
</evidence>
<dbReference type="PATRIC" id="fig|1110502.3.peg.2802"/>
<keyword evidence="4" id="KW-0804">Transcription</keyword>
<dbReference type="HOGENOM" id="CLU_039613_37_0_5"/>